<protein>
    <submittedName>
        <fullName evidence="1">Uncharacterized protein</fullName>
    </submittedName>
</protein>
<dbReference type="RefSeq" id="WP_235121683.1">
    <property type="nucleotide sequence ID" value="NZ_CP090978.1"/>
</dbReference>
<gene>
    <name evidence="1" type="ORF">L0M14_08240</name>
</gene>
<keyword evidence="2" id="KW-1185">Reference proteome</keyword>
<evidence type="ECO:0000313" key="1">
    <source>
        <dbReference type="EMBL" id="UJF35111.1"/>
    </source>
</evidence>
<evidence type="ECO:0000313" key="2">
    <source>
        <dbReference type="Proteomes" id="UP001649230"/>
    </source>
</evidence>
<proteinExistence type="predicted"/>
<accession>A0ABY3SME3</accession>
<reference evidence="1 2" key="1">
    <citation type="journal article" date="2024" name="Int. J. Syst. Evol. Microbiol.">
        <title>Paenibacillus hexagrammi sp. nov., a novel bacterium isolated from the gut content of Hexagrammos agrammus.</title>
        <authorList>
            <person name="Jung H.K."/>
            <person name="Kim D.G."/>
            <person name="Zin H."/>
            <person name="Park J."/>
            <person name="Jung H."/>
            <person name="Kim Y.O."/>
            <person name="Kong H.J."/>
            <person name="Kim J.W."/>
            <person name="Kim Y.S."/>
        </authorList>
    </citation>
    <scope>NUCLEOTIDE SEQUENCE [LARGE SCALE GENOMIC DNA]</scope>
    <source>
        <strain evidence="1 2">YPD9-1</strain>
    </source>
</reference>
<organism evidence="1 2">
    <name type="scientific">Paenibacillus hexagrammi</name>
    <dbReference type="NCBI Taxonomy" id="2908839"/>
    <lineage>
        <taxon>Bacteria</taxon>
        <taxon>Bacillati</taxon>
        <taxon>Bacillota</taxon>
        <taxon>Bacilli</taxon>
        <taxon>Bacillales</taxon>
        <taxon>Paenibacillaceae</taxon>
        <taxon>Paenibacillus</taxon>
    </lineage>
</organism>
<name>A0ABY3SME3_9BACL</name>
<sequence length="90" mass="10357">MKLQDALFNWLQMHIVVEARPDDQAAKDTLDFFAVVLNEDHAVSGMETLEDTLKITITYEQEGISKQQVFDREAAEKLLEDINSNPKYNQ</sequence>
<dbReference type="Proteomes" id="UP001649230">
    <property type="component" value="Chromosome"/>
</dbReference>
<dbReference type="EMBL" id="CP090978">
    <property type="protein sequence ID" value="UJF35111.1"/>
    <property type="molecule type" value="Genomic_DNA"/>
</dbReference>